<sequence>MNPERSLIGISSLFAIIRASKEEQDMAYNMQMISVAADDALNAEVESFRIQNHICTKSEAGAELMRLGLEAAKAHAGAAERR</sequence>
<name>A0A7X2TFP1_9FIRM</name>
<evidence type="ECO:0000313" key="2">
    <source>
        <dbReference type="Proteomes" id="UP000461880"/>
    </source>
</evidence>
<accession>A0A7X2TFP1</accession>
<dbReference type="EMBL" id="VUMN01000017">
    <property type="protein sequence ID" value="MSS58832.1"/>
    <property type="molecule type" value="Genomic_DNA"/>
</dbReference>
<keyword evidence="2" id="KW-1185">Reference proteome</keyword>
<protein>
    <submittedName>
        <fullName evidence="1">Uncharacterized protein</fullName>
    </submittedName>
</protein>
<dbReference type="AlphaFoldDB" id="A0A7X2TFP1"/>
<gene>
    <name evidence="1" type="ORF">FYJ51_07910</name>
</gene>
<reference evidence="1 2" key="1">
    <citation type="submission" date="2019-08" db="EMBL/GenBank/DDBJ databases">
        <title>In-depth cultivation of the pig gut microbiome towards novel bacterial diversity and tailored functional studies.</title>
        <authorList>
            <person name="Wylensek D."/>
            <person name="Hitch T.C.A."/>
            <person name="Clavel T."/>
        </authorList>
    </citation>
    <scope>NUCLEOTIDE SEQUENCE [LARGE SCALE GENOMIC DNA]</scope>
    <source>
        <strain evidence="1 2">Oil+RF-744-GAM-WT-6</strain>
    </source>
</reference>
<dbReference type="RefSeq" id="WP_154504800.1">
    <property type="nucleotide sequence ID" value="NZ_VUMN01000017.1"/>
</dbReference>
<proteinExistence type="predicted"/>
<evidence type="ECO:0000313" key="1">
    <source>
        <dbReference type="EMBL" id="MSS58832.1"/>
    </source>
</evidence>
<dbReference type="Proteomes" id="UP000461880">
    <property type="component" value="Unassembled WGS sequence"/>
</dbReference>
<comment type="caution">
    <text evidence="1">The sequence shown here is derived from an EMBL/GenBank/DDBJ whole genome shotgun (WGS) entry which is preliminary data.</text>
</comment>
<organism evidence="1 2">
    <name type="scientific">Stecheria intestinalis</name>
    <dbReference type="NCBI Taxonomy" id="2606630"/>
    <lineage>
        <taxon>Bacteria</taxon>
        <taxon>Bacillati</taxon>
        <taxon>Bacillota</taxon>
        <taxon>Erysipelotrichia</taxon>
        <taxon>Erysipelotrichales</taxon>
        <taxon>Erysipelotrichaceae</taxon>
        <taxon>Stecheria</taxon>
    </lineage>
</organism>